<organism evidence="1 2">
    <name type="scientific">Plakobranchus ocellatus</name>
    <dbReference type="NCBI Taxonomy" id="259542"/>
    <lineage>
        <taxon>Eukaryota</taxon>
        <taxon>Metazoa</taxon>
        <taxon>Spiralia</taxon>
        <taxon>Lophotrochozoa</taxon>
        <taxon>Mollusca</taxon>
        <taxon>Gastropoda</taxon>
        <taxon>Heterobranchia</taxon>
        <taxon>Euthyneura</taxon>
        <taxon>Panpulmonata</taxon>
        <taxon>Sacoglossa</taxon>
        <taxon>Placobranchoidea</taxon>
        <taxon>Plakobranchidae</taxon>
        <taxon>Plakobranchus</taxon>
    </lineage>
</organism>
<dbReference type="Proteomes" id="UP000735302">
    <property type="component" value="Unassembled WGS sequence"/>
</dbReference>
<dbReference type="EMBL" id="BLXT01001211">
    <property type="protein sequence ID" value="GFN83714.1"/>
    <property type="molecule type" value="Genomic_DNA"/>
</dbReference>
<keyword evidence="2" id="KW-1185">Reference proteome</keyword>
<dbReference type="AlphaFoldDB" id="A0AAV3YLW5"/>
<comment type="caution">
    <text evidence="1">The sequence shown here is derived from an EMBL/GenBank/DDBJ whole genome shotgun (WGS) entry which is preliminary data.</text>
</comment>
<protein>
    <submittedName>
        <fullName evidence="1">Uncharacterized protein</fullName>
    </submittedName>
</protein>
<gene>
    <name evidence="1" type="ORF">PoB_001022000</name>
</gene>
<evidence type="ECO:0000313" key="1">
    <source>
        <dbReference type="EMBL" id="GFN83714.1"/>
    </source>
</evidence>
<reference evidence="1 2" key="1">
    <citation type="journal article" date="2021" name="Elife">
        <title>Chloroplast acquisition without the gene transfer in kleptoplastic sea slugs, Plakobranchus ocellatus.</title>
        <authorList>
            <person name="Maeda T."/>
            <person name="Takahashi S."/>
            <person name="Yoshida T."/>
            <person name="Shimamura S."/>
            <person name="Takaki Y."/>
            <person name="Nagai Y."/>
            <person name="Toyoda A."/>
            <person name="Suzuki Y."/>
            <person name="Arimoto A."/>
            <person name="Ishii H."/>
            <person name="Satoh N."/>
            <person name="Nishiyama T."/>
            <person name="Hasebe M."/>
            <person name="Maruyama T."/>
            <person name="Minagawa J."/>
            <person name="Obokata J."/>
            <person name="Shigenobu S."/>
        </authorList>
    </citation>
    <scope>NUCLEOTIDE SEQUENCE [LARGE SCALE GENOMIC DNA]</scope>
</reference>
<sequence>MGSPMVTSSFSALVKLDASVARQQDSTTETPVLRAGQLFEEDVFNIHTPYTNSKRGLFEKQLPMELAMNWPQPGQGLSQQSHQAVDLTADHVLHGRRRVRRC</sequence>
<name>A0AAV3YLW5_9GAST</name>
<proteinExistence type="predicted"/>
<accession>A0AAV3YLW5</accession>
<evidence type="ECO:0000313" key="2">
    <source>
        <dbReference type="Proteomes" id="UP000735302"/>
    </source>
</evidence>